<sequence>MIRHDIQSYMAARSGMPEIVPAPAFPKTWEDDKDEFLVSPSCSLFMAESSIPNAGLGMFAGKDFGEKELVDPSPQAIIPLIDINENTHLYSGSVLSNYPWSAWTQGADFESRKTDVLFPSLGMLANSHLGLKNVDQDAKDGTKIEIGSLNRSKDFSTGSTTQYFASTFQVTRDTIQTGEEIFVDYGIGYFHHREKLFNMIFPTPDDYAEADEIVRNFSNKLGEEITEANVKEWEQILDDLKKEDENTKESKFRVAFALPDDINDVKLVAKIGTARYSIPESIRSLEWLEENGNCLDNLRRGKSNIPFANYGAFATRYLKAAEVIAPMPVVPLMRGVLEIADDEYSTSQLLLNYCFGHHDSDLLFFPYSSSVHFINHSENPNAFIRWSSSELSQTDNFNKDPKDVYSGLIMEIVAIEDIEIGEEITISYGEDWQSAWNEHVEEWKENSTNPKVIAETLNQQKNVPIKTESEQVNNPYPACVRTACYSREKNETWTTSAAEFENERFCSIQERVMHNGHYYYTAKVFPNGHHRDPVESNEVVKNIPASAVHFVSGNYCSDLHLSSAFRHEIHVPNDMYPKKWIGRNPDHSDFELYDDEDDDDDTYYDEIEDSSKEEL</sequence>
<evidence type="ECO:0000256" key="2">
    <source>
        <dbReference type="SAM" id="MobiDB-lite"/>
    </source>
</evidence>
<dbReference type="InterPro" id="IPR046341">
    <property type="entry name" value="SET_dom_sf"/>
</dbReference>
<keyword evidence="5" id="KW-1185">Reference proteome</keyword>
<proteinExistence type="predicted"/>
<dbReference type="PROSITE" id="PS50280">
    <property type="entry name" value="SET"/>
    <property type="match status" value="1"/>
</dbReference>
<dbReference type="InterPro" id="IPR001214">
    <property type="entry name" value="SET_dom"/>
</dbReference>
<evidence type="ECO:0000313" key="5">
    <source>
        <dbReference type="Proteomes" id="UP001054902"/>
    </source>
</evidence>
<dbReference type="Proteomes" id="UP001054902">
    <property type="component" value="Unassembled WGS sequence"/>
</dbReference>
<dbReference type="AlphaFoldDB" id="A0AAD3CUK0"/>
<evidence type="ECO:0000256" key="1">
    <source>
        <dbReference type="SAM" id="Coils"/>
    </source>
</evidence>
<evidence type="ECO:0000259" key="3">
    <source>
        <dbReference type="PROSITE" id="PS50280"/>
    </source>
</evidence>
<feature type="domain" description="SET" evidence="3">
    <location>
        <begin position="296"/>
        <end position="429"/>
    </location>
</feature>
<keyword evidence="1" id="KW-0175">Coiled coil</keyword>
<dbReference type="Gene3D" id="2.170.270.10">
    <property type="entry name" value="SET domain"/>
    <property type="match status" value="2"/>
</dbReference>
<name>A0AAD3CUK0_9STRA</name>
<protein>
    <recommendedName>
        <fullName evidence="3">SET domain-containing protein</fullName>
    </recommendedName>
</protein>
<dbReference type="SMART" id="SM00317">
    <property type="entry name" value="SET"/>
    <property type="match status" value="1"/>
</dbReference>
<feature type="compositionally biased region" description="Acidic residues" evidence="2">
    <location>
        <begin position="591"/>
        <end position="608"/>
    </location>
</feature>
<dbReference type="SUPFAM" id="SSF82199">
    <property type="entry name" value="SET domain"/>
    <property type="match status" value="1"/>
</dbReference>
<dbReference type="EMBL" id="BLLK01000045">
    <property type="protein sequence ID" value="GFH52228.1"/>
    <property type="molecule type" value="Genomic_DNA"/>
</dbReference>
<feature type="coiled-coil region" evidence="1">
    <location>
        <begin position="223"/>
        <end position="250"/>
    </location>
</feature>
<gene>
    <name evidence="4" type="ORF">CTEN210_08704</name>
</gene>
<reference evidence="4 5" key="1">
    <citation type="journal article" date="2021" name="Sci. Rep.">
        <title>The genome of the diatom Chaetoceros tenuissimus carries an ancient integrated fragment of an extant virus.</title>
        <authorList>
            <person name="Hongo Y."/>
            <person name="Kimura K."/>
            <person name="Takaki Y."/>
            <person name="Yoshida Y."/>
            <person name="Baba S."/>
            <person name="Kobayashi G."/>
            <person name="Nagasaki K."/>
            <person name="Hano T."/>
            <person name="Tomaru Y."/>
        </authorList>
    </citation>
    <scope>NUCLEOTIDE SEQUENCE [LARGE SCALE GENOMIC DNA]</scope>
    <source>
        <strain evidence="4 5">NIES-3715</strain>
    </source>
</reference>
<organism evidence="4 5">
    <name type="scientific">Chaetoceros tenuissimus</name>
    <dbReference type="NCBI Taxonomy" id="426638"/>
    <lineage>
        <taxon>Eukaryota</taxon>
        <taxon>Sar</taxon>
        <taxon>Stramenopiles</taxon>
        <taxon>Ochrophyta</taxon>
        <taxon>Bacillariophyta</taxon>
        <taxon>Coscinodiscophyceae</taxon>
        <taxon>Chaetocerotophycidae</taxon>
        <taxon>Chaetocerotales</taxon>
        <taxon>Chaetocerotaceae</taxon>
        <taxon>Chaetoceros</taxon>
    </lineage>
</organism>
<dbReference type="Pfam" id="PF00856">
    <property type="entry name" value="SET"/>
    <property type="match status" value="1"/>
</dbReference>
<feature type="region of interest" description="Disordered" evidence="2">
    <location>
        <begin position="586"/>
        <end position="615"/>
    </location>
</feature>
<evidence type="ECO:0000313" key="4">
    <source>
        <dbReference type="EMBL" id="GFH52228.1"/>
    </source>
</evidence>
<comment type="caution">
    <text evidence="4">The sequence shown here is derived from an EMBL/GenBank/DDBJ whole genome shotgun (WGS) entry which is preliminary data.</text>
</comment>
<accession>A0AAD3CUK0</accession>